<keyword evidence="2" id="KW-1185">Reference proteome</keyword>
<sequence>MDILELPRRWPLYSEGLLLDAVDCDQRFRLPNPSLMGLVGANMAGRSGPFSDTMPNPAGVPALDGFPSLFREAGREVRESGRWGRWPDGGSVIGPEGRLGWNDRGSSSRVERCSIFEVGGADEIQGIIVGL</sequence>
<dbReference type="Proteomes" id="UP000186955">
    <property type="component" value="Unassembled WGS sequence"/>
</dbReference>
<organism evidence="1 2">
    <name type="scientific">Penicillium subrubescens</name>
    <dbReference type="NCBI Taxonomy" id="1316194"/>
    <lineage>
        <taxon>Eukaryota</taxon>
        <taxon>Fungi</taxon>
        <taxon>Dikarya</taxon>
        <taxon>Ascomycota</taxon>
        <taxon>Pezizomycotina</taxon>
        <taxon>Eurotiomycetes</taxon>
        <taxon>Eurotiomycetidae</taxon>
        <taxon>Eurotiales</taxon>
        <taxon>Aspergillaceae</taxon>
        <taxon>Penicillium</taxon>
    </lineage>
</organism>
<gene>
    <name evidence="1" type="ORF">PENSUB_3546</name>
</gene>
<evidence type="ECO:0000313" key="1">
    <source>
        <dbReference type="EMBL" id="OKP11025.1"/>
    </source>
</evidence>
<accession>A0A1Q5UEW8</accession>
<comment type="caution">
    <text evidence="1">The sequence shown here is derived from an EMBL/GenBank/DDBJ whole genome shotgun (WGS) entry which is preliminary data.</text>
</comment>
<reference evidence="1 2" key="1">
    <citation type="submission" date="2016-10" db="EMBL/GenBank/DDBJ databases">
        <title>Genome sequence of the ascomycete fungus Penicillium subrubescens.</title>
        <authorList>
            <person name="De Vries R.P."/>
            <person name="Peng M."/>
            <person name="Dilokpimol A."/>
            <person name="Hilden K."/>
            <person name="Makela M.R."/>
            <person name="Grigoriev I."/>
            <person name="Riley R."/>
            <person name="Granchi Z."/>
        </authorList>
    </citation>
    <scope>NUCLEOTIDE SEQUENCE [LARGE SCALE GENOMIC DNA]</scope>
    <source>
        <strain evidence="1 2">CBS 132785</strain>
    </source>
</reference>
<dbReference type="EMBL" id="MNBE01000308">
    <property type="protein sequence ID" value="OKP11025.1"/>
    <property type="molecule type" value="Genomic_DNA"/>
</dbReference>
<name>A0A1Q5UEW8_9EURO</name>
<evidence type="ECO:0000313" key="2">
    <source>
        <dbReference type="Proteomes" id="UP000186955"/>
    </source>
</evidence>
<proteinExistence type="predicted"/>
<dbReference type="AlphaFoldDB" id="A0A1Q5UEW8"/>
<protein>
    <submittedName>
        <fullName evidence="1">Uncharacterized protein</fullName>
    </submittedName>
</protein>